<dbReference type="PANTHER" id="PTHR11207">
    <property type="entry name" value="RIBONUCLEASE III"/>
    <property type="match status" value="1"/>
</dbReference>
<dbReference type="RefSeq" id="XP_025343553.1">
    <property type="nucleotide sequence ID" value="XM_025488786.1"/>
</dbReference>
<protein>
    <recommendedName>
        <fullName evidence="2">ribonuclease III</fullName>
        <ecNumber evidence="2">3.1.26.3</ecNumber>
    </recommendedName>
</protein>
<gene>
    <name evidence="9" type="ORF">CXQ85_005187</name>
</gene>
<dbReference type="FunFam" id="1.10.1520.10:FF:000001">
    <property type="entry name" value="Ribonuclease 3"/>
    <property type="match status" value="1"/>
</dbReference>
<evidence type="ECO:0000256" key="6">
    <source>
        <dbReference type="ARBA" id="ARBA00022884"/>
    </source>
</evidence>
<dbReference type="InterPro" id="IPR040540">
    <property type="entry name" value="RNase_3_N"/>
</dbReference>
<evidence type="ECO:0000256" key="5">
    <source>
        <dbReference type="ARBA" id="ARBA00022801"/>
    </source>
</evidence>
<dbReference type="SUPFAM" id="SSF69065">
    <property type="entry name" value="RNase III domain-like"/>
    <property type="match status" value="1"/>
</dbReference>
<name>A0A2V1AZ31_9ASCO</name>
<dbReference type="SMART" id="SM00358">
    <property type="entry name" value="DSRM"/>
    <property type="match status" value="2"/>
</dbReference>
<dbReference type="Gene3D" id="1.10.1520.10">
    <property type="entry name" value="Ribonuclease III domain"/>
    <property type="match status" value="1"/>
</dbReference>
<keyword evidence="10" id="KW-1185">Reference proteome</keyword>
<evidence type="ECO:0000313" key="10">
    <source>
        <dbReference type="Proteomes" id="UP000244309"/>
    </source>
</evidence>
<evidence type="ECO:0000256" key="4">
    <source>
        <dbReference type="ARBA" id="ARBA00022759"/>
    </source>
</evidence>
<dbReference type="CDD" id="cd00593">
    <property type="entry name" value="RIBOc"/>
    <property type="match status" value="1"/>
</dbReference>
<proteinExistence type="predicted"/>
<dbReference type="Gene3D" id="3.30.160.20">
    <property type="match status" value="2"/>
</dbReference>
<evidence type="ECO:0000256" key="3">
    <source>
        <dbReference type="ARBA" id="ARBA00022722"/>
    </source>
</evidence>
<dbReference type="PANTHER" id="PTHR11207:SF0">
    <property type="entry name" value="RIBONUCLEASE 3"/>
    <property type="match status" value="1"/>
</dbReference>
<dbReference type="InterPro" id="IPR000999">
    <property type="entry name" value="RNase_III_dom"/>
</dbReference>
<evidence type="ECO:0000256" key="7">
    <source>
        <dbReference type="SAM" id="MobiDB-lite"/>
    </source>
</evidence>
<evidence type="ECO:0000259" key="8">
    <source>
        <dbReference type="PROSITE" id="PS50142"/>
    </source>
</evidence>
<dbReference type="GO" id="GO:0005654">
    <property type="term" value="C:nucleoplasm"/>
    <property type="evidence" value="ECO:0007669"/>
    <property type="project" value="TreeGrafter"/>
</dbReference>
<dbReference type="GO" id="GO:0003725">
    <property type="term" value="F:double-stranded RNA binding"/>
    <property type="evidence" value="ECO:0007669"/>
    <property type="project" value="InterPro"/>
</dbReference>
<dbReference type="Pfam" id="PF18497">
    <property type="entry name" value="RNase_3_N"/>
    <property type="match status" value="1"/>
</dbReference>
<dbReference type="PROSITE" id="PS50142">
    <property type="entry name" value="RNASE_3_2"/>
    <property type="match status" value="1"/>
</dbReference>
<evidence type="ECO:0000313" key="9">
    <source>
        <dbReference type="EMBL" id="PVH22613.1"/>
    </source>
</evidence>
<keyword evidence="6" id="KW-0694">RNA-binding</keyword>
<dbReference type="GO" id="GO:0034475">
    <property type="term" value="P:U4 snRNA 3'-end processing"/>
    <property type="evidence" value="ECO:0007669"/>
    <property type="project" value="UniProtKB-ARBA"/>
</dbReference>
<dbReference type="Pfam" id="PF00636">
    <property type="entry name" value="Ribonuclease_3"/>
    <property type="match status" value="1"/>
</dbReference>
<feature type="region of interest" description="Disordered" evidence="7">
    <location>
        <begin position="132"/>
        <end position="156"/>
    </location>
</feature>
<accession>A0A2V1AZ31</accession>
<dbReference type="InterPro" id="IPR044449">
    <property type="entry name" value="Rnt1/Pac1_DSRM_fungi"/>
</dbReference>
<dbReference type="CDD" id="cd19876">
    <property type="entry name" value="DSRM_RNT1p-like"/>
    <property type="match status" value="1"/>
</dbReference>
<dbReference type="SUPFAM" id="SSF54768">
    <property type="entry name" value="dsRNA-binding domain-like"/>
    <property type="match status" value="2"/>
</dbReference>
<keyword evidence="4" id="KW-0255">Endonuclease</keyword>
<dbReference type="PROSITE" id="PS00517">
    <property type="entry name" value="RNASE_3_1"/>
    <property type="match status" value="1"/>
</dbReference>
<evidence type="ECO:0000256" key="2">
    <source>
        <dbReference type="ARBA" id="ARBA00012177"/>
    </source>
</evidence>
<evidence type="ECO:0000256" key="1">
    <source>
        <dbReference type="ARBA" id="ARBA00000109"/>
    </source>
</evidence>
<dbReference type="GO" id="GO:0004525">
    <property type="term" value="F:ribonuclease III activity"/>
    <property type="evidence" value="ECO:0007669"/>
    <property type="project" value="UniProtKB-EC"/>
</dbReference>
<keyword evidence="5" id="KW-0378">Hydrolase</keyword>
<dbReference type="SMART" id="SM00535">
    <property type="entry name" value="RIBOc"/>
    <property type="match status" value="1"/>
</dbReference>
<dbReference type="OrthoDB" id="2392202at2759"/>
<reference evidence="9 10" key="1">
    <citation type="submission" date="2017-12" db="EMBL/GenBank/DDBJ databases">
        <title>Genome Sequence of a Multidrug-Resistant Candida haemulonii Isolate from a Patient with Chronic Leg Ulcers in Israel.</title>
        <authorList>
            <person name="Chow N.A."/>
            <person name="Gade L."/>
            <person name="Batra D."/>
            <person name="Rowe L.A."/>
            <person name="Ben-Ami R."/>
            <person name="Loparev V.N."/>
            <person name="Litvintseva A.P."/>
        </authorList>
    </citation>
    <scope>NUCLEOTIDE SEQUENCE [LARGE SCALE GENOMIC DNA]</scope>
    <source>
        <strain evidence="9 10">B11899</strain>
    </source>
</reference>
<comment type="caution">
    <text evidence="9">The sequence shown here is derived from an EMBL/GenBank/DDBJ whole genome shotgun (WGS) entry which is preliminary data.</text>
</comment>
<dbReference type="VEuPathDB" id="FungiDB:CXQ85_005187"/>
<dbReference type="STRING" id="45357.A0A2V1AZ31"/>
<keyword evidence="3" id="KW-0540">Nuclease</keyword>
<dbReference type="GO" id="GO:0006364">
    <property type="term" value="P:rRNA processing"/>
    <property type="evidence" value="ECO:0007669"/>
    <property type="project" value="InterPro"/>
</dbReference>
<sequence length="498" mass="55586">MSTKSLKDFLGTLVDAASDEPPRKKGKHSSTSKSTSEASFGYTEISKLEHSGRMLQKNIKQILEVAPTIAELDSLARGANSDDFTQGQLKSNKLVLMAAALKSKYNSQNLPIFDQILKEEIDVSKKENSMVSEAELPKEAPPVEESTTDSGKLVPLPEIRSPTLKARVFQHKSMSANKTYLDDKEIIGRHNERLEFLGDSVLNTIVTRILYERFPYAKEGQLSRMRSTLVSNKTLAEFSQAYDFHRKLRCIIDEDQLRIGSQKVYADIFEAYIGALSMERGYDLSEVEAWLASLMNKMINKMGKELEQESPVDRNAKAELYALIGSASSHPRYVAAGNNDNSNAAFKVHCMMDDEVIGEGEAPNFRDAGLRAAKAALGNKQVIEKFSRKRAESERSTTAVRFENRSFDSSGFPLIATAETQPNKFAKNELYAYFGKQVGLVPSYDITKDEDGYKAQLMVKEHVLSVASDVSKKNAQSRAATVVLQNKDKLDEFIRWVS</sequence>
<dbReference type="EMBL" id="PKFO01000008">
    <property type="protein sequence ID" value="PVH22613.1"/>
    <property type="molecule type" value="Genomic_DNA"/>
</dbReference>
<feature type="domain" description="RNase III" evidence="8">
    <location>
        <begin position="181"/>
        <end position="281"/>
    </location>
</feature>
<dbReference type="GeneID" id="37010517"/>
<comment type="catalytic activity">
    <reaction evidence="1">
        <text>Endonucleolytic cleavage to 5'-phosphomonoester.</text>
        <dbReference type="EC" id="3.1.26.3"/>
    </reaction>
</comment>
<dbReference type="Proteomes" id="UP000244309">
    <property type="component" value="Unassembled WGS sequence"/>
</dbReference>
<dbReference type="GO" id="GO:0034963">
    <property type="term" value="P:box C/D sno(s)RNA processing"/>
    <property type="evidence" value="ECO:0007669"/>
    <property type="project" value="UniProtKB-ARBA"/>
</dbReference>
<dbReference type="GO" id="GO:0030847">
    <property type="term" value="P:termination of RNA polymerase II transcription, exosome-dependent"/>
    <property type="evidence" value="ECO:0007669"/>
    <property type="project" value="UniProtKB-ARBA"/>
</dbReference>
<dbReference type="EC" id="3.1.26.3" evidence="2"/>
<organism evidence="9 10">
    <name type="scientific">Candidozyma haemuli</name>
    <dbReference type="NCBI Taxonomy" id="45357"/>
    <lineage>
        <taxon>Eukaryota</taxon>
        <taxon>Fungi</taxon>
        <taxon>Dikarya</taxon>
        <taxon>Ascomycota</taxon>
        <taxon>Saccharomycotina</taxon>
        <taxon>Pichiomycetes</taxon>
        <taxon>Metschnikowiaceae</taxon>
        <taxon>Candidozyma</taxon>
    </lineage>
</organism>
<feature type="region of interest" description="Disordered" evidence="7">
    <location>
        <begin position="1"/>
        <end position="42"/>
    </location>
</feature>
<dbReference type="InterPro" id="IPR036389">
    <property type="entry name" value="RNase_III_sf"/>
</dbReference>
<dbReference type="Pfam" id="PF00035">
    <property type="entry name" value="dsrm"/>
    <property type="match status" value="1"/>
</dbReference>
<dbReference type="InterPro" id="IPR014720">
    <property type="entry name" value="dsRBD_dom"/>
</dbReference>
<dbReference type="AlphaFoldDB" id="A0A2V1AZ31"/>